<evidence type="ECO:0000259" key="6">
    <source>
        <dbReference type="Pfam" id="PF08353"/>
    </source>
</evidence>
<reference evidence="7 8" key="1">
    <citation type="journal article" date="2016" name="Nat. Commun.">
        <title>Thousands of microbial genomes shed light on interconnected biogeochemical processes in an aquifer system.</title>
        <authorList>
            <person name="Anantharaman K."/>
            <person name="Brown C.T."/>
            <person name="Hug L.A."/>
            <person name="Sharon I."/>
            <person name="Castelle C.J."/>
            <person name="Probst A.J."/>
            <person name="Thomas B.C."/>
            <person name="Singh A."/>
            <person name="Wilkins M.J."/>
            <person name="Karaoz U."/>
            <person name="Brodie E.L."/>
            <person name="Williams K.H."/>
            <person name="Hubbard S.S."/>
            <person name="Banfield J.F."/>
        </authorList>
    </citation>
    <scope>NUCLEOTIDE SEQUENCE [LARGE SCALE GENOMIC DNA]</scope>
</reference>
<feature type="domain" description="Mur ligase central" evidence="5">
    <location>
        <begin position="56"/>
        <end position="265"/>
    </location>
</feature>
<keyword evidence="3 4" id="KW-0067">ATP-binding</keyword>
<dbReference type="AlphaFoldDB" id="A0A1F6BF95"/>
<dbReference type="InterPro" id="IPR013564">
    <property type="entry name" value="MurT_C"/>
</dbReference>
<feature type="domain" description="Lipid II isoglutaminyl synthase (glutamine-hydrolyzing) subunit MurT C-terminal" evidence="6">
    <location>
        <begin position="304"/>
        <end position="414"/>
    </location>
</feature>
<dbReference type="GO" id="GO:0008360">
    <property type="term" value="P:regulation of cell shape"/>
    <property type="evidence" value="ECO:0007669"/>
    <property type="project" value="UniProtKB-KW"/>
</dbReference>
<dbReference type="PROSITE" id="PS01011">
    <property type="entry name" value="FOLYLPOLYGLU_SYNT_1"/>
    <property type="match status" value="1"/>
</dbReference>
<evidence type="ECO:0000256" key="3">
    <source>
        <dbReference type="ARBA" id="ARBA00022840"/>
    </source>
</evidence>
<organism evidence="7 8">
    <name type="scientific">Candidatus Gottesmanbacteria bacterium RIFOXYB1_FULL_47_11</name>
    <dbReference type="NCBI Taxonomy" id="1798401"/>
    <lineage>
        <taxon>Bacteria</taxon>
        <taxon>Candidatus Gottesmaniibacteriota</taxon>
    </lineage>
</organism>
<keyword evidence="1 4" id="KW-0436">Ligase</keyword>
<keyword evidence="4" id="KW-0133">Cell shape</keyword>
<comment type="catalytic activity">
    <reaction evidence="4">
        <text>beta-D-GlcNAc-(1-&gt;4)-Mur2Ac(oyl-L-Ala-gamma-D-O-P-Glu-L-Lys-D-Ala-D-Ala)-di-trans,octa-cis-undecaprenyl diphosphate + NH4(+) = beta-D-GlcNAc-(1-&gt;4)-Mur2Ac(oyl-L-Ala-D-isoglutaminyl-L-Lys-D-Ala-D-Ala)-di-trans,octa-cis-undecaprenyl diphosphate + phosphate + H(+)</text>
        <dbReference type="Rhea" id="RHEA:57932"/>
        <dbReference type="ChEBI" id="CHEBI:15378"/>
        <dbReference type="ChEBI" id="CHEBI:28938"/>
        <dbReference type="ChEBI" id="CHEBI:43474"/>
        <dbReference type="ChEBI" id="CHEBI:62233"/>
        <dbReference type="ChEBI" id="CHEBI:143132"/>
    </reaction>
</comment>
<evidence type="ECO:0000313" key="7">
    <source>
        <dbReference type="EMBL" id="OGG35548.1"/>
    </source>
</evidence>
<dbReference type="UniPathway" id="UPA00219"/>
<dbReference type="EMBL" id="MFKE01000013">
    <property type="protein sequence ID" value="OGG35548.1"/>
    <property type="molecule type" value="Genomic_DNA"/>
</dbReference>
<feature type="binding site" evidence="4">
    <location>
        <position position="229"/>
    </location>
    <ligand>
        <name>Zn(2+)</name>
        <dbReference type="ChEBI" id="CHEBI:29105"/>
    </ligand>
</feature>
<keyword evidence="4" id="KW-0479">Metal-binding</keyword>
<gene>
    <name evidence="4" type="primary">murT</name>
    <name evidence="7" type="ORF">A2363_03410</name>
</gene>
<dbReference type="InterPro" id="IPR043703">
    <property type="entry name" value="Lipid_II_synth_MurT"/>
</dbReference>
<evidence type="ECO:0000256" key="1">
    <source>
        <dbReference type="ARBA" id="ARBA00022598"/>
    </source>
</evidence>
<comment type="catalytic activity">
    <reaction evidence="4">
        <text>beta-D-GlcNAc-(1-&gt;4)-Mur2Ac(oyl-L-Ala-gamma-D-Glu-L-Lys-D-Ala-D-Ala)-di-trans,octa-cis-undecaprenyl diphosphate + ATP = beta-D-GlcNAc-(1-&gt;4)-Mur2Ac(oyl-L-Ala-gamma-D-O-P-Glu-L-Lys-D-Ala-D-Ala)-di-trans,octa-cis-undecaprenyl diphosphate + ADP</text>
        <dbReference type="Rhea" id="RHEA:59488"/>
        <dbReference type="ChEBI" id="CHEBI:30616"/>
        <dbReference type="ChEBI" id="CHEBI:60033"/>
        <dbReference type="ChEBI" id="CHEBI:143132"/>
        <dbReference type="ChEBI" id="CHEBI:456216"/>
    </reaction>
</comment>
<evidence type="ECO:0000256" key="2">
    <source>
        <dbReference type="ARBA" id="ARBA00022741"/>
    </source>
</evidence>
<keyword evidence="4" id="KW-0961">Cell wall biogenesis/degradation</keyword>
<proteinExistence type="inferred from homology"/>
<dbReference type="GO" id="GO:0004326">
    <property type="term" value="F:tetrahydrofolylpolyglutamate synthase activity"/>
    <property type="evidence" value="ECO:0007669"/>
    <property type="project" value="InterPro"/>
</dbReference>
<dbReference type="Pfam" id="PF08245">
    <property type="entry name" value="Mur_ligase_M"/>
    <property type="match status" value="1"/>
</dbReference>
<dbReference type="STRING" id="1798401.A2363_03410"/>
<feature type="binding site" evidence="4">
    <location>
        <position position="207"/>
    </location>
    <ligand>
        <name>Zn(2+)</name>
        <dbReference type="ChEBI" id="CHEBI:29105"/>
    </ligand>
</feature>
<dbReference type="GO" id="GO:0140282">
    <property type="term" value="F:carbon-nitrogen ligase activity on lipid II"/>
    <property type="evidence" value="ECO:0007669"/>
    <property type="project" value="UniProtKB-UniRule"/>
</dbReference>
<dbReference type="InterPro" id="IPR036565">
    <property type="entry name" value="Mur-like_cat_sf"/>
</dbReference>
<dbReference type="SUPFAM" id="SSF53623">
    <property type="entry name" value="MurD-like peptide ligases, catalytic domain"/>
    <property type="match status" value="1"/>
</dbReference>
<keyword evidence="4" id="KW-0862">Zinc</keyword>
<dbReference type="GO" id="GO:0009252">
    <property type="term" value="P:peptidoglycan biosynthetic process"/>
    <property type="evidence" value="ECO:0007669"/>
    <property type="project" value="UniProtKB-UniRule"/>
</dbReference>
<dbReference type="PANTHER" id="PTHR23135:SF7">
    <property type="entry name" value="LIPID II ISOGLUTAMINYL SYNTHASE (GLUTAMINE-HYDROLYZING) SUBUNIT MURT"/>
    <property type="match status" value="1"/>
</dbReference>
<dbReference type="GO" id="GO:0005524">
    <property type="term" value="F:ATP binding"/>
    <property type="evidence" value="ECO:0007669"/>
    <property type="project" value="UniProtKB-UniRule"/>
</dbReference>
<comment type="similarity">
    <text evidence="4">Belongs to the MurCDEF family. MurT subfamily.</text>
</comment>
<protein>
    <recommendedName>
        <fullName evidence="4">Lipid II isoglutaminyl synthase (glutamine-hydrolyzing) subunit MurT</fullName>
        <ecNumber evidence="4">6.3.5.13</ecNumber>
    </recommendedName>
</protein>
<feature type="binding site" evidence="4">
    <location>
        <position position="210"/>
    </location>
    <ligand>
        <name>Zn(2+)</name>
        <dbReference type="ChEBI" id="CHEBI:29105"/>
    </ligand>
</feature>
<dbReference type="GO" id="GO:0071555">
    <property type="term" value="P:cell wall organization"/>
    <property type="evidence" value="ECO:0007669"/>
    <property type="project" value="UniProtKB-KW"/>
</dbReference>
<keyword evidence="2 4" id="KW-0547">Nucleotide-binding</keyword>
<name>A0A1F6BF95_9BACT</name>
<dbReference type="Proteomes" id="UP000176186">
    <property type="component" value="Unassembled WGS sequence"/>
</dbReference>
<keyword evidence="4" id="KW-0573">Peptidoglycan synthesis</keyword>
<dbReference type="InterPro" id="IPR018109">
    <property type="entry name" value="Folylpolyglutamate_synth_CS"/>
</dbReference>
<evidence type="ECO:0000313" key="8">
    <source>
        <dbReference type="Proteomes" id="UP000176186"/>
    </source>
</evidence>
<evidence type="ECO:0000259" key="5">
    <source>
        <dbReference type="Pfam" id="PF08245"/>
    </source>
</evidence>
<dbReference type="InterPro" id="IPR013221">
    <property type="entry name" value="Mur_ligase_cen"/>
</dbReference>
<comment type="caution">
    <text evidence="7">The sequence shown here is derived from an EMBL/GenBank/DDBJ whole genome shotgun (WGS) entry which is preliminary data.</text>
</comment>
<comment type="catalytic activity">
    <reaction evidence="4">
        <text>beta-D-GlcNAc-(1-&gt;4)-Mur2Ac(oyl-L-Ala-gamma-D-Glu-L-Lys-D-Ala-D-Ala)-di-trans,octa-cis-undecaprenyl diphosphate + L-glutamine + ATP + H2O = beta-D-GlcNAc-(1-&gt;4)-Mur2Ac(oyl-L-Ala-D-isoglutaminyl-L-Lys-D-Ala-D-Ala)-di-trans,octa-cis-undecaprenyl diphosphate + L-glutamate + ADP + phosphate + H(+)</text>
        <dbReference type="Rhea" id="RHEA:57928"/>
        <dbReference type="ChEBI" id="CHEBI:15377"/>
        <dbReference type="ChEBI" id="CHEBI:15378"/>
        <dbReference type="ChEBI" id="CHEBI:29985"/>
        <dbReference type="ChEBI" id="CHEBI:30616"/>
        <dbReference type="ChEBI" id="CHEBI:43474"/>
        <dbReference type="ChEBI" id="CHEBI:58359"/>
        <dbReference type="ChEBI" id="CHEBI:60033"/>
        <dbReference type="ChEBI" id="CHEBI:62233"/>
        <dbReference type="ChEBI" id="CHEBI:456216"/>
        <dbReference type="EC" id="6.3.5.13"/>
    </reaction>
</comment>
<feature type="active site" evidence="4">
    <location>
        <position position="340"/>
    </location>
</feature>
<feature type="binding site" evidence="4">
    <location>
        <position position="232"/>
    </location>
    <ligand>
        <name>Zn(2+)</name>
        <dbReference type="ChEBI" id="CHEBI:29105"/>
    </ligand>
</feature>
<comment type="function">
    <text evidence="4">The lipid II isoglutaminyl synthase complex catalyzes the formation of alpha-D-isoglutamine in the cell wall lipid II stem peptide. The MurT subunit catalyzes the ATP-dependent amidation of D-glutamate residue of lipid II, converting it to an isoglutamine residue.</text>
</comment>
<dbReference type="EC" id="6.3.5.13" evidence="4"/>
<sequence>MSLRTRLAIIIGKFTSFISKAFKLGAGATWPGEIALRIQPRILRFLTERIPHLVLVAGTNGKTTTVKMIQTILTHAGHRVVRNASGANLDNGLVSTLLSDERAPYVIFEVDEATLPNILKDVTPEILVLTNLFRDQLDRYGEVDTIAEKWLLALGALDEKTTVIVNADDPHLAFIGSKLAAKVKYYGLEDPSLFLPKMQHATDTIYCPNCGARLTFAGVYFSHLGKWACGVCSFVPPTEDVTAGDFESPVEGVYNKYNTLAAALTAQVLDIPKQNIREALSTFTPAFGRMENIVVENRRVKILLSKNPTGFNESLRTVAASVDQGPVLFVLNDRIPDGRDVSWIWDVDFEFYKDFSRYLVSGDRVYDMALRLKYAEISANKIQVIPSLPEAVHNGIYSVKENEVLWILATYSAMLDVRKILTGRKIL</sequence>
<comment type="subunit">
    <text evidence="4">Forms a heterodimer with GatD.</text>
</comment>
<dbReference type="Gene3D" id="3.40.1190.10">
    <property type="entry name" value="Mur-like, catalytic domain"/>
    <property type="match status" value="1"/>
</dbReference>
<dbReference type="GO" id="GO:0008270">
    <property type="term" value="F:zinc ion binding"/>
    <property type="evidence" value="ECO:0007669"/>
    <property type="project" value="UniProtKB-UniRule"/>
</dbReference>
<dbReference type="Pfam" id="PF08353">
    <property type="entry name" value="MurT_C"/>
    <property type="match status" value="1"/>
</dbReference>
<comment type="pathway">
    <text evidence="4">Cell wall biogenesis; peptidoglycan biosynthesis.</text>
</comment>
<evidence type="ECO:0000256" key="4">
    <source>
        <dbReference type="HAMAP-Rule" id="MF_02214"/>
    </source>
</evidence>
<accession>A0A1F6BF95</accession>
<dbReference type="HAMAP" id="MF_02214">
    <property type="entry name" value="Lipid_II_synth_MurT"/>
    <property type="match status" value="1"/>
</dbReference>
<dbReference type="PANTHER" id="PTHR23135">
    <property type="entry name" value="MUR LIGASE FAMILY MEMBER"/>
    <property type="match status" value="1"/>
</dbReference>